<evidence type="ECO:0008006" key="4">
    <source>
        <dbReference type="Google" id="ProtNLM"/>
    </source>
</evidence>
<gene>
    <name evidence="2" type="ORF">EVA97_02095</name>
</gene>
<comment type="caution">
    <text evidence="2">The sequence shown here is derived from an EMBL/GenBank/DDBJ whole genome shotgun (WGS) entry which is preliminary data.</text>
</comment>
<name>A0A520N5P4_9GAMM</name>
<dbReference type="AlphaFoldDB" id="A0A520N5P4"/>
<evidence type="ECO:0000256" key="1">
    <source>
        <dbReference type="SAM" id="SignalP"/>
    </source>
</evidence>
<reference evidence="2 3" key="1">
    <citation type="submission" date="2019-02" db="EMBL/GenBank/DDBJ databases">
        <title>Prokaryotic population dynamics and viral predation in marine succession experiment using metagenomics: the confinement effect.</title>
        <authorList>
            <person name="Haro-Moreno J.M."/>
            <person name="Rodriguez-Valera F."/>
            <person name="Lopez-Perez M."/>
        </authorList>
    </citation>
    <scope>NUCLEOTIDE SEQUENCE [LARGE SCALE GENOMIC DNA]</scope>
    <source>
        <strain evidence="2">MED-G164</strain>
    </source>
</reference>
<keyword evidence="1" id="KW-0732">Signal</keyword>
<dbReference type="EMBL" id="SHBJ01000009">
    <property type="protein sequence ID" value="RZO28745.1"/>
    <property type="molecule type" value="Genomic_DNA"/>
</dbReference>
<organism evidence="2 3">
    <name type="scientific">SAR86 cluster bacterium</name>
    <dbReference type="NCBI Taxonomy" id="2030880"/>
    <lineage>
        <taxon>Bacteria</taxon>
        <taxon>Pseudomonadati</taxon>
        <taxon>Pseudomonadota</taxon>
        <taxon>Gammaproteobacteria</taxon>
        <taxon>SAR86 cluster</taxon>
    </lineage>
</organism>
<feature type="signal peptide" evidence="1">
    <location>
        <begin position="1"/>
        <end position="23"/>
    </location>
</feature>
<accession>A0A520N5P4</accession>
<protein>
    <recommendedName>
        <fullName evidence="4">Lipoprotein</fullName>
    </recommendedName>
</protein>
<dbReference type="Proteomes" id="UP000315283">
    <property type="component" value="Unassembled WGS sequence"/>
</dbReference>
<evidence type="ECO:0000313" key="2">
    <source>
        <dbReference type="EMBL" id="RZO28745.1"/>
    </source>
</evidence>
<sequence>MKFSLTLMTLCSMLFLASCVSSTNTEKEKVLLDLDLQTSNKNKEIILEYLFNENIKFSIDFDKNDSYRLSNDLLESNLKYFCRSFTQEQNDLLELKVFDKIDNLNKKVLIIYSKEFENLSEDLKRKYPQELYYLLDESDYDKEVKRILEVNRSIDRHLDISNLDKDLEIEHYPRIRNDISKIYFLLDYDLGKTIVPLVKNFALNIDSYSSTQIFHDANDYKKLADFESIFIPVQDEMIKTIVGEKDIKNIKNEFEKMLIADYLLLEKVYQNNLFRQEIFLKTTSEKITKNKCIKRNLSFSKVDLGVLSNLL</sequence>
<feature type="chain" id="PRO_5021926162" description="Lipoprotein" evidence="1">
    <location>
        <begin position="24"/>
        <end position="311"/>
    </location>
</feature>
<evidence type="ECO:0000313" key="3">
    <source>
        <dbReference type="Proteomes" id="UP000315283"/>
    </source>
</evidence>
<proteinExistence type="predicted"/>
<dbReference type="PROSITE" id="PS51257">
    <property type="entry name" value="PROKAR_LIPOPROTEIN"/>
    <property type="match status" value="1"/>
</dbReference>